<accession>A0AAE1EH55</accession>
<evidence type="ECO:0000313" key="2">
    <source>
        <dbReference type="EMBL" id="KAK3851038.1"/>
    </source>
</evidence>
<proteinExistence type="predicted"/>
<name>A0AAE1EH55_PETCI</name>
<feature type="region of interest" description="Disordered" evidence="1">
    <location>
        <begin position="63"/>
        <end position="83"/>
    </location>
</feature>
<dbReference type="AlphaFoldDB" id="A0AAE1EH55"/>
<evidence type="ECO:0000313" key="3">
    <source>
        <dbReference type="Proteomes" id="UP001286313"/>
    </source>
</evidence>
<comment type="caution">
    <text evidence="2">The sequence shown here is derived from an EMBL/GenBank/DDBJ whole genome shotgun (WGS) entry which is preliminary data.</text>
</comment>
<keyword evidence="3" id="KW-1185">Reference proteome</keyword>
<protein>
    <submittedName>
        <fullName evidence="2">Uncharacterized protein</fullName>
    </submittedName>
</protein>
<dbReference type="EMBL" id="JAWQEG010008072">
    <property type="protein sequence ID" value="KAK3851038.1"/>
    <property type="molecule type" value="Genomic_DNA"/>
</dbReference>
<dbReference type="Proteomes" id="UP001286313">
    <property type="component" value="Unassembled WGS sequence"/>
</dbReference>
<feature type="compositionally biased region" description="Basic and acidic residues" evidence="1">
    <location>
        <begin position="65"/>
        <end position="76"/>
    </location>
</feature>
<reference evidence="2" key="1">
    <citation type="submission" date="2023-10" db="EMBL/GenBank/DDBJ databases">
        <title>Genome assemblies of two species of porcelain crab, Petrolisthes cinctipes and Petrolisthes manimaculis (Anomura: Porcellanidae).</title>
        <authorList>
            <person name="Angst P."/>
        </authorList>
    </citation>
    <scope>NUCLEOTIDE SEQUENCE</scope>
    <source>
        <strain evidence="2">PB745_01</strain>
        <tissue evidence="2">Gill</tissue>
    </source>
</reference>
<evidence type="ECO:0000256" key="1">
    <source>
        <dbReference type="SAM" id="MobiDB-lite"/>
    </source>
</evidence>
<organism evidence="2 3">
    <name type="scientific">Petrolisthes cinctipes</name>
    <name type="common">Flat porcelain crab</name>
    <dbReference type="NCBI Taxonomy" id="88211"/>
    <lineage>
        <taxon>Eukaryota</taxon>
        <taxon>Metazoa</taxon>
        <taxon>Ecdysozoa</taxon>
        <taxon>Arthropoda</taxon>
        <taxon>Crustacea</taxon>
        <taxon>Multicrustacea</taxon>
        <taxon>Malacostraca</taxon>
        <taxon>Eumalacostraca</taxon>
        <taxon>Eucarida</taxon>
        <taxon>Decapoda</taxon>
        <taxon>Pleocyemata</taxon>
        <taxon>Anomura</taxon>
        <taxon>Galatheoidea</taxon>
        <taxon>Porcellanidae</taxon>
        <taxon>Petrolisthes</taxon>
    </lineage>
</organism>
<sequence>MISDKTPASTGGEVLCYASLPGCIQDSDQHLVSLPHLHSGLTQRLPMHTCDDEGRSFAWEELTDQEAHRESKEDPPRAPQLPQWLTDLATYPAPPQRPPASWPQCRGFLLTAQHCTPGRY</sequence>
<gene>
    <name evidence="2" type="ORF">Pcinc_042285</name>
</gene>